<dbReference type="HOGENOM" id="CLU_038053_0_1_6"/>
<dbReference type="CDD" id="cd09159">
    <property type="entry name" value="PLDc_ybhO_like_2"/>
    <property type="match status" value="1"/>
</dbReference>
<dbReference type="PROSITE" id="PS50035">
    <property type="entry name" value="PLD"/>
    <property type="match status" value="1"/>
</dbReference>
<gene>
    <name evidence="2" type="ORF">S7S_08185</name>
</gene>
<dbReference type="STRING" id="391936.S7S_08185"/>
<dbReference type="Proteomes" id="UP000006764">
    <property type="component" value="Chromosome"/>
</dbReference>
<dbReference type="InterPro" id="IPR025202">
    <property type="entry name" value="PLD-like_dom"/>
</dbReference>
<dbReference type="SUPFAM" id="SSF56024">
    <property type="entry name" value="Phospholipase D/nuclease"/>
    <property type="match status" value="2"/>
</dbReference>
<dbReference type="InterPro" id="IPR001736">
    <property type="entry name" value="PLipase_D/transphosphatidylase"/>
</dbReference>
<name>A0A0B4XNL0_9GAMM</name>
<evidence type="ECO:0000313" key="3">
    <source>
        <dbReference type="Proteomes" id="UP000006764"/>
    </source>
</evidence>
<dbReference type="OrthoDB" id="9762009at2"/>
<dbReference type="Pfam" id="PF13091">
    <property type="entry name" value="PLDc_2"/>
    <property type="match status" value="2"/>
</dbReference>
<reference evidence="2 3" key="1">
    <citation type="journal article" date="2012" name="J. Bacteriol.">
        <title>Genome sequence of an alkane-degrading bacterium, Alcanivorax pacificus type strain W11-5, isolated from deep sea sediment.</title>
        <authorList>
            <person name="Lai Q."/>
            <person name="Shao Z."/>
        </authorList>
    </citation>
    <scope>NUCLEOTIDE SEQUENCE [LARGE SCALE GENOMIC DNA]</scope>
    <source>
        <strain evidence="2 3">W11-5</strain>
    </source>
</reference>
<dbReference type="CDD" id="cd09110">
    <property type="entry name" value="PLDc_CLS_1"/>
    <property type="match status" value="1"/>
</dbReference>
<keyword evidence="3" id="KW-1185">Reference proteome</keyword>
<evidence type="ECO:0000313" key="2">
    <source>
        <dbReference type="EMBL" id="AJD48053.1"/>
    </source>
</evidence>
<organism evidence="2 3">
    <name type="scientific">Isoalcanivorax pacificus W11-5</name>
    <dbReference type="NCBI Taxonomy" id="391936"/>
    <lineage>
        <taxon>Bacteria</taxon>
        <taxon>Pseudomonadati</taxon>
        <taxon>Pseudomonadota</taxon>
        <taxon>Gammaproteobacteria</taxon>
        <taxon>Oceanospirillales</taxon>
        <taxon>Alcanivoracaceae</taxon>
        <taxon>Isoalcanivorax</taxon>
    </lineage>
</organism>
<dbReference type="Gene3D" id="3.30.870.10">
    <property type="entry name" value="Endonuclease Chain A"/>
    <property type="match status" value="2"/>
</dbReference>
<protein>
    <submittedName>
        <fullName evidence="2">Phospholipase</fullName>
    </submittedName>
</protein>
<dbReference type="GO" id="GO:0008808">
    <property type="term" value="F:cardiolipin synthase activity"/>
    <property type="evidence" value="ECO:0007669"/>
    <property type="project" value="TreeGrafter"/>
</dbReference>
<accession>A0A0B4XNL0</accession>
<dbReference type="PANTHER" id="PTHR21248">
    <property type="entry name" value="CARDIOLIPIN SYNTHASE"/>
    <property type="match status" value="1"/>
</dbReference>
<dbReference type="PANTHER" id="PTHR21248:SF23">
    <property type="entry name" value="CARDIOLIPIN SYNTHASE B"/>
    <property type="match status" value="1"/>
</dbReference>
<dbReference type="EMBL" id="CP004387">
    <property type="protein sequence ID" value="AJD48053.1"/>
    <property type="molecule type" value="Genomic_DNA"/>
</dbReference>
<evidence type="ECO:0000259" key="1">
    <source>
        <dbReference type="PROSITE" id="PS50035"/>
    </source>
</evidence>
<dbReference type="KEGG" id="apac:S7S_08185"/>
<feature type="domain" description="PLD phosphodiesterase" evidence="1">
    <location>
        <begin position="115"/>
        <end position="142"/>
    </location>
</feature>
<dbReference type="GO" id="GO:0016020">
    <property type="term" value="C:membrane"/>
    <property type="evidence" value="ECO:0007669"/>
    <property type="project" value="TreeGrafter"/>
</dbReference>
<dbReference type="GO" id="GO:0032049">
    <property type="term" value="P:cardiolipin biosynthetic process"/>
    <property type="evidence" value="ECO:0007669"/>
    <property type="project" value="UniProtKB-ARBA"/>
</dbReference>
<dbReference type="AlphaFoldDB" id="A0A0B4XNL0"/>
<proteinExistence type="predicted"/>
<dbReference type="RefSeq" id="WP_008735918.1">
    <property type="nucleotide sequence ID" value="NZ_CP004387.1"/>
</dbReference>
<sequence length="394" mass="45235">MTRQTPPARLSWPWRSACTARLVPGGDDFLAAIGAQLQAARRSILIELYLCSSGQLFEDWLAILRDAVARGVQVRVLLDDAGSHGLSRRDRDRLDQSGVTLRWFNPLRFGHPLNALIRDHRKLIIIDEQYAWTGGMGLDDHYAAALCGDDAWRDLMVCCEGPVVKDVLALCEQVWSLAGNGPLHGALRWRLHRDVVHSQDDVPAQTPSARLSAARGGKRNPLLRTFIRRIGRAREQIWLCTPYFLPPRPLYKALQRAARRGVTVRLLICGDCTDHPVIRYAGQHLYARLLRAGVEIHEFEPCFIHMKAARVDDWCTLGSFNYDRWNSNWNLEANIEWCDEELCSALDDLRQQLQQECRHIDHATWRRRGPFARVRESLMFWFGTRLLRLLHALR</sequence>